<dbReference type="GO" id="GO:0070939">
    <property type="term" value="C:Dsl1/NZR complex"/>
    <property type="evidence" value="ECO:0007669"/>
    <property type="project" value="InterPro"/>
</dbReference>
<evidence type="ECO:0000313" key="4">
    <source>
        <dbReference type="Proteomes" id="UP000821866"/>
    </source>
</evidence>
<comment type="similarity">
    <text evidence="1">Belongs to the RINT1 family.</text>
</comment>
<evidence type="ECO:0000256" key="2">
    <source>
        <dbReference type="SAM" id="Phobius"/>
    </source>
</evidence>
<dbReference type="AlphaFoldDB" id="A0A9J6ETS5"/>
<gene>
    <name evidence="3" type="ORF">HPB51_015025</name>
</gene>
<name>A0A9J6ETS5_RHIMP</name>
<accession>A0A9J6ETS5</accession>
<proteinExistence type="inferred from homology"/>
<dbReference type="EMBL" id="JABSTU010000002">
    <property type="protein sequence ID" value="KAH8037591.1"/>
    <property type="molecule type" value="Genomic_DNA"/>
</dbReference>
<dbReference type="PROSITE" id="PS51386">
    <property type="entry name" value="RINT1_TIP20"/>
    <property type="match status" value="1"/>
</dbReference>
<sequence>MERNVADELNREFGNDVKNLRKAKNYHASLMVRKQEIEQRLKSSKGGSDPEQLKGLLGFARESLEKMQILEGVHGKILNDVSAHLDNASLVKKEFESSLADIQKLLRLKQYLQWIAKIEETRCAHLFVYSNCIAPFYIISFLMVACLHLHNSPLPPRSRLAPSIKDFACVCCSESIEEAMSQGQDEQAVSHVSFLLQVWRRVRASACIHLVDFLRETILYWHQILRDKFEKEFNKVLHSMGWPILNTGVSAPVSYTPELLLPFEKSFINLHKIQLPEGLEGSQLDVGSTTSVLPLELMLRPLKKRFLFHFTGKRQTNRLDKPEWYLSQILTWATDHGEFCDRFVQAILVKAGVEGMQARLLTHAIEEVLLFDRELRSQGYPPFYPCILNVLTADHCFIRWIALEKKYADEKRDVLLSSPTAWKPRFPMEGDIDELKVPECADSFMMILSAMTERYRHLEQPYHRLKFVSLQQILLEDWRLCLQQILTARLEELDLVGICPIVNAAHYVVQVLAQWSLQPFFVELLEACNEMQQKEKQRRQSTKQANSETVDPEEALFLAASETPSDESGQLVPMAEYGTLQESVFEEVSQLLEKLYTDTVLAIVDELVLDFKAKSKAYRREKWFCMPSLNDREDAGLTPTAFPMLSWLQATLQQLQEALAAPLFNTLWQEAARGISVFLYEELILENFFSEGGAMQLSFDMNRNLFPLFSAYSQKPENHLKEVKEACILLTMPHPVAWILQETLRAARATDVVTGGTALEEQGVSFLTPSQAMHVLSKRNDLVHT</sequence>
<comment type="caution">
    <text evidence="3">The sequence shown here is derived from an EMBL/GenBank/DDBJ whole genome shotgun (WGS) entry which is preliminary data.</text>
</comment>
<keyword evidence="2" id="KW-1133">Transmembrane helix</keyword>
<dbReference type="InterPro" id="IPR007528">
    <property type="entry name" value="RINT1_Tip20"/>
</dbReference>
<dbReference type="Gene3D" id="1.20.58.670">
    <property type="entry name" value="Dsl1p vesicle tethering complex, Tip20p subunit, domain D"/>
    <property type="match status" value="1"/>
</dbReference>
<dbReference type="InterPro" id="IPR042044">
    <property type="entry name" value="EXOC6PINT-1/Sec15/Tip20_C_dom2"/>
</dbReference>
<dbReference type="GO" id="GO:0006888">
    <property type="term" value="P:endoplasmic reticulum to Golgi vesicle-mediated transport"/>
    <property type="evidence" value="ECO:0007669"/>
    <property type="project" value="InterPro"/>
</dbReference>
<keyword evidence="2" id="KW-0812">Transmembrane</keyword>
<dbReference type="Proteomes" id="UP000821866">
    <property type="component" value="Chromosome 10"/>
</dbReference>
<organism evidence="3 4">
    <name type="scientific">Rhipicephalus microplus</name>
    <name type="common">Cattle tick</name>
    <name type="synonym">Boophilus microplus</name>
    <dbReference type="NCBI Taxonomy" id="6941"/>
    <lineage>
        <taxon>Eukaryota</taxon>
        <taxon>Metazoa</taxon>
        <taxon>Ecdysozoa</taxon>
        <taxon>Arthropoda</taxon>
        <taxon>Chelicerata</taxon>
        <taxon>Arachnida</taxon>
        <taxon>Acari</taxon>
        <taxon>Parasitiformes</taxon>
        <taxon>Ixodida</taxon>
        <taxon>Ixodoidea</taxon>
        <taxon>Ixodidae</taxon>
        <taxon>Rhipicephalinae</taxon>
        <taxon>Rhipicephalus</taxon>
        <taxon>Boophilus</taxon>
    </lineage>
</organism>
<dbReference type="GO" id="GO:0006890">
    <property type="term" value="P:retrograde vesicle-mediated transport, Golgi to endoplasmic reticulum"/>
    <property type="evidence" value="ECO:0007669"/>
    <property type="project" value="InterPro"/>
</dbReference>
<evidence type="ECO:0000313" key="3">
    <source>
        <dbReference type="EMBL" id="KAH8037591.1"/>
    </source>
</evidence>
<dbReference type="PANTHER" id="PTHR13520">
    <property type="entry name" value="RAD50-INTERACTING PROTEIN 1 RINT-1"/>
    <property type="match status" value="1"/>
</dbReference>
<dbReference type="VEuPathDB" id="VectorBase:LOC119180129"/>
<dbReference type="PANTHER" id="PTHR13520:SF0">
    <property type="entry name" value="RAD50-INTERACTING PROTEIN 1"/>
    <property type="match status" value="1"/>
</dbReference>
<keyword evidence="4" id="KW-1185">Reference proteome</keyword>
<protein>
    <submittedName>
        <fullName evidence="3">Uncharacterized protein</fullName>
    </submittedName>
</protein>
<feature type="transmembrane region" description="Helical" evidence="2">
    <location>
        <begin position="126"/>
        <end position="150"/>
    </location>
</feature>
<dbReference type="Pfam" id="PF04437">
    <property type="entry name" value="RINT1_TIP1"/>
    <property type="match status" value="2"/>
</dbReference>
<reference evidence="3" key="2">
    <citation type="submission" date="2021-09" db="EMBL/GenBank/DDBJ databases">
        <authorList>
            <person name="Jia N."/>
            <person name="Wang J."/>
            <person name="Shi W."/>
            <person name="Du L."/>
            <person name="Sun Y."/>
            <person name="Zhan W."/>
            <person name="Jiang J."/>
            <person name="Wang Q."/>
            <person name="Zhang B."/>
            <person name="Ji P."/>
            <person name="Sakyi L.B."/>
            <person name="Cui X."/>
            <person name="Yuan T."/>
            <person name="Jiang B."/>
            <person name="Yang W."/>
            <person name="Lam T.T.-Y."/>
            <person name="Chang Q."/>
            <person name="Ding S."/>
            <person name="Wang X."/>
            <person name="Zhu J."/>
            <person name="Ruan X."/>
            <person name="Zhao L."/>
            <person name="Wei J."/>
            <person name="Que T."/>
            <person name="Du C."/>
            <person name="Cheng J."/>
            <person name="Dai P."/>
            <person name="Han X."/>
            <person name="Huang E."/>
            <person name="Gao Y."/>
            <person name="Liu J."/>
            <person name="Shao H."/>
            <person name="Ye R."/>
            <person name="Li L."/>
            <person name="Wei W."/>
            <person name="Wang X."/>
            <person name="Wang C."/>
            <person name="Huo Q."/>
            <person name="Li W."/>
            <person name="Guo W."/>
            <person name="Chen H."/>
            <person name="Chen S."/>
            <person name="Zhou L."/>
            <person name="Zhou L."/>
            <person name="Ni X."/>
            <person name="Tian J."/>
            <person name="Zhou Y."/>
            <person name="Sheng Y."/>
            <person name="Liu T."/>
            <person name="Pan Y."/>
            <person name="Xia L."/>
            <person name="Li J."/>
            <person name="Zhao F."/>
            <person name="Cao W."/>
        </authorList>
    </citation>
    <scope>NUCLEOTIDE SEQUENCE</scope>
    <source>
        <strain evidence="3">Rmic-2018</strain>
        <tissue evidence="3">Larvae</tissue>
    </source>
</reference>
<keyword evidence="2" id="KW-0472">Membrane</keyword>
<reference evidence="3" key="1">
    <citation type="journal article" date="2020" name="Cell">
        <title>Large-Scale Comparative Analyses of Tick Genomes Elucidate Their Genetic Diversity and Vector Capacities.</title>
        <authorList>
            <consortium name="Tick Genome and Microbiome Consortium (TIGMIC)"/>
            <person name="Jia N."/>
            <person name="Wang J."/>
            <person name="Shi W."/>
            <person name="Du L."/>
            <person name="Sun Y."/>
            <person name="Zhan W."/>
            <person name="Jiang J.F."/>
            <person name="Wang Q."/>
            <person name="Zhang B."/>
            <person name="Ji P."/>
            <person name="Bell-Sakyi L."/>
            <person name="Cui X.M."/>
            <person name="Yuan T.T."/>
            <person name="Jiang B.G."/>
            <person name="Yang W.F."/>
            <person name="Lam T.T."/>
            <person name="Chang Q.C."/>
            <person name="Ding S.J."/>
            <person name="Wang X.J."/>
            <person name="Zhu J.G."/>
            <person name="Ruan X.D."/>
            <person name="Zhao L."/>
            <person name="Wei J.T."/>
            <person name="Ye R.Z."/>
            <person name="Que T.C."/>
            <person name="Du C.H."/>
            <person name="Zhou Y.H."/>
            <person name="Cheng J.X."/>
            <person name="Dai P.F."/>
            <person name="Guo W.B."/>
            <person name="Han X.H."/>
            <person name="Huang E.J."/>
            <person name="Li L.F."/>
            <person name="Wei W."/>
            <person name="Gao Y.C."/>
            <person name="Liu J.Z."/>
            <person name="Shao H.Z."/>
            <person name="Wang X."/>
            <person name="Wang C.C."/>
            <person name="Yang T.C."/>
            <person name="Huo Q.B."/>
            <person name="Li W."/>
            <person name="Chen H.Y."/>
            <person name="Chen S.E."/>
            <person name="Zhou L.G."/>
            <person name="Ni X.B."/>
            <person name="Tian J.H."/>
            <person name="Sheng Y."/>
            <person name="Liu T."/>
            <person name="Pan Y.S."/>
            <person name="Xia L.Y."/>
            <person name="Li J."/>
            <person name="Zhao F."/>
            <person name="Cao W.C."/>
        </authorList>
    </citation>
    <scope>NUCLEOTIDE SEQUENCE</scope>
    <source>
        <strain evidence="3">Rmic-2018</strain>
    </source>
</reference>
<dbReference type="FunFam" id="1.20.58.670:FF:000003">
    <property type="entry name" value="RAD50-interacting protein 1"/>
    <property type="match status" value="1"/>
</dbReference>
<dbReference type="GO" id="GO:0060628">
    <property type="term" value="P:regulation of ER to Golgi vesicle-mediated transport"/>
    <property type="evidence" value="ECO:0007669"/>
    <property type="project" value="TreeGrafter"/>
</dbReference>
<evidence type="ECO:0000256" key="1">
    <source>
        <dbReference type="ARBA" id="ARBA00061158"/>
    </source>
</evidence>